<protein>
    <submittedName>
        <fullName evidence="2">Uncharacterized protein</fullName>
    </submittedName>
</protein>
<reference evidence="2" key="1">
    <citation type="submission" date="2019-12" db="EMBL/GenBank/DDBJ databases">
        <title>Genome sequencing and annotation of Brassica cretica.</title>
        <authorList>
            <person name="Studholme D.J."/>
            <person name="Sarris P."/>
        </authorList>
    </citation>
    <scope>NUCLEOTIDE SEQUENCE</scope>
    <source>
        <strain evidence="2">PFS-109/04</strain>
        <tissue evidence="2">Leaf</tissue>
    </source>
</reference>
<accession>A0A8S9MTV0</accession>
<organism evidence="2 3">
    <name type="scientific">Brassica cretica</name>
    <name type="common">Mustard</name>
    <dbReference type="NCBI Taxonomy" id="69181"/>
    <lineage>
        <taxon>Eukaryota</taxon>
        <taxon>Viridiplantae</taxon>
        <taxon>Streptophyta</taxon>
        <taxon>Embryophyta</taxon>
        <taxon>Tracheophyta</taxon>
        <taxon>Spermatophyta</taxon>
        <taxon>Magnoliopsida</taxon>
        <taxon>eudicotyledons</taxon>
        <taxon>Gunneridae</taxon>
        <taxon>Pentapetalae</taxon>
        <taxon>rosids</taxon>
        <taxon>malvids</taxon>
        <taxon>Brassicales</taxon>
        <taxon>Brassicaceae</taxon>
        <taxon>Brassiceae</taxon>
        <taxon>Brassica</taxon>
    </lineage>
</organism>
<gene>
    <name evidence="2" type="ORF">F2Q69_00057109</name>
</gene>
<dbReference type="Proteomes" id="UP000712600">
    <property type="component" value="Unassembled WGS sequence"/>
</dbReference>
<feature type="compositionally biased region" description="Polar residues" evidence="1">
    <location>
        <begin position="103"/>
        <end position="112"/>
    </location>
</feature>
<evidence type="ECO:0000256" key="1">
    <source>
        <dbReference type="SAM" id="MobiDB-lite"/>
    </source>
</evidence>
<feature type="region of interest" description="Disordered" evidence="1">
    <location>
        <begin position="18"/>
        <end position="112"/>
    </location>
</feature>
<name>A0A8S9MTV0_BRACR</name>
<proteinExistence type="predicted"/>
<evidence type="ECO:0000313" key="2">
    <source>
        <dbReference type="EMBL" id="KAF3485398.1"/>
    </source>
</evidence>
<dbReference type="AlphaFoldDB" id="A0A8S9MTV0"/>
<comment type="caution">
    <text evidence="2">The sequence shown here is derived from an EMBL/GenBank/DDBJ whole genome shotgun (WGS) entry which is preliminary data.</text>
</comment>
<dbReference type="EMBL" id="QGKX02002183">
    <property type="protein sequence ID" value="KAF3485398.1"/>
    <property type="molecule type" value="Genomic_DNA"/>
</dbReference>
<feature type="compositionally biased region" description="Basic and acidic residues" evidence="1">
    <location>
        <begin position="67"/>
        <end position="84"/>
    </location>
</feature>
<sequence length="112" mass="12346">MVSFNYFKLQRGNANVLQSSASPSQTINHHKTLKLKETTFQAQTEIARDLGKEKRRGKRIGRPSQPRSERKISGADARARDGGGIEKMNGSQSPPAKCPLRDVSSSPRSVLL</sequence>
<feature type="compositionally biased region" description="Polar residues" evidence="1">
    <location>
        <begin position="18"/>
        <end position="27"/>
    </location>
</feature>
<evidence type="ECO:0000313" key="3">
    <source>
        <dbReference type="Proteomes" id="UP000712600"/>
    </source>
</evidence>